<dbReference type="InterPro" id="IPR012340">
    <property type="entry name" value="NA-bd_OB-fold"/>
</dbReference>
<protein>
    <submittedName>
        <fullName evidence="6">30S ribosomal protein S11, chloroplastic</fullName>
    </submittedName>
</protein>
<proteinExistence type="inferred from homology"/>
<evidence type="ECO:0000313" key="7">
    <source>
        <dbReference type="Proteomes" id="UP001266305"/>
    </source>
</evidence>
<keyword evidence="2" id="KW-0699">rRNA-binding</keyword>
<dbReference type="Proteomes" id="UP001266305">
    <property type="component" value="Unassembled WGS sequence"/>
</dbReference>
<gene>
    <name evidence="6" type="primary">RPS11_7</name>
    <name evidence="6" type="ORF">P7K49_038172</name>
</gene>
<evidence type="ECO:0000256" key="3">
    <source>
        <dbReference type="ARBA" id="ARBA00022980"/>
    </source>
</evidence>
<dbReference type="SUPFAM" id="SSF50249">
    <property type="entry name" value="Nucleic acid-binding proteins"/>
    <property type="match status" value="1"/>
</dbReference>
<sequence length="115" mass="13230">MERAYQKQPIVFQNKKKVLLGETGKEKLLQYYKNLGLGFRTPKEATEGTYIDKKCPFTANVSIQGQIISGMVTKMKRRRTTVIRQDYLHYICKYNGFKKSHKNMPVHLSPASGTS</sequence>
<organism evidence="6 7">
    <name type="scientific">Saguinus oedipus</name>
    <name type="common">Cotton-top tamarin</name>
    <name type="synonym">Oedipomidas oedipus</name>
    <dbReference type="NCBI Taxonomy" id="9490"/>
    <lineage>
        <taxon>Eukaryota</taxon>
        <taxon>Metazoa</taxon>
        <taxon>Chordata</taxon>
        <taxon>Craniata</taxon>
        <taxon>Vertebrata</taxon>
        <taxon>Euteleostomi</taxon>
        <taxon>Mammalia</taxon>
        <taxon>Eutheria</taxon>
        <taxon>Euarchontoglires</taxon>
        <taxon>Primates</taxon>
        <taxon>Haplorrhini</taxon>
        <taxon>Platyrrhini</taxon>
        <taxon>Cebidae</taxon>
        <taxon>Callitrichinae</taxon>
        <taxon>Saguinus</taxon>
    </lineage>
</organism>
<dbReference type="InterPro" id="IPR032440">
    <property type="entry name" value="Ribosomal_uS17_N"/>
</dbReference>
<dbReference type="PANTHER" id="PTHR10744:SF9">
    <property type="entry name" value="40S RIBOSOMAL PROTEIN S11-RELATED"/>
    <property type="match status" value="1"/>
</dbReference>
<evidence type="ECO:0000256" key="4">
    <source>
        <dbReference type="ARBA" id="ARBA00023274"/>
    </source>
</evidence>
<keyword evidence="3 6" id="KW-0689">Ribosomal protein</keyword>
<evidence type="ECO:0000259" key="5">
    <source>
        <dbReference type="Pfam" id="PF16205"/>
    </source>
</evidence>
<comment type="similarity">
    <text evidence="1">Belongs to the universal ribosomal protein uS17 family.</text>
</comment>
<feature type="domain" description="Small ribosomal subunit protein uS17 N-terminal" evidence="5">
    <location>
        <begin position="2"/>
        <end position="68"/>
    </location>
</feature>
<name>A0ABQ9TDZ5_SAGOE</name>
<evidence type="ECO:0000313" key="6">
    <source>
        <dbReference type="EMBL" id="KAK2082936.1"/>
    </source>
</evidence>
<evidence type="ECO:0000256" key="1">
    <source>
        <dbReference type="ARBA" id="ARBA00010254"/>
    </source>
</evidence>
<dbReference type="Pfam" id="PF00366">
    <property type="entry name" value="Ribosomal_S17"/>
    <property type="match status" value="1"/>
</dbReference>
<evidence type="ECO:0000256" key="2">
    <source>
        <dbReference type="ARBA" id="ARBA00022730"/>
    </source>
</evidence>
<keyword evidence="2" id="KW-0694">RNA-binding</keyword>
<accession>A0ABQ9TDZ5</accession>
<dbReference type="Gene3D" id="2.40.50.1000">
    <property type="match status" value="1"/>
</dbReference>
<dbReference type="GO" id="GO:0005840">
    <property type="term" value="C:ribosome"/>
    <property type="evidence" value="ECO:0007669"/>
    <property type="project" value="UniProtKB-KW"/>
</dbReference>
<dbReference type="InterPro" id="IPR000266">
    <property type="entry name" value="Ribosomal_uS17"/>
</dbReference>
<comment type="caution">
    <text evidence="6">The sequence shown here is derived from an EMBL/GenBank/DDBJ whole genome shotgun (WGS) entry which is preliminary data.</text>
</comment>
<dbReference type="Pfam" id="PF16205">
    <property type="entry name" value="Ribosomal_S17_N"/>
    <property type="match status" value="1"/>
</dbReference>
<keyword evidence="4" id="KW-0687">Ribonucleoprotein</keyword>
<dbReference type="EMBL" id="JASSZA010000023">
    <property type="protein sequence ID" value="KAK2082936.1"/>
    <property type="molecule type" value="Genomic_DNA"/>
</dbReference>
<dbReference type="PANTHER" id="PTHR10744">
    <property type="entry name" value="40S RIBOSOMAL PROTEIN S11 FAMILY MEMBER"/>
    <property type="match status" value="1"/>
</dbReference>
<reference evidence="6 7" key="1">
    <citation type="submission" date="2023-05" db="EMBL/GenBank/DDBJ databases">
        <title>B98-5 Cell Line De Novo Hybrid Assembly: An Optical Mapping Approach.</title>
        <authorList>
            <person name="Kananen K."/>
            <person name="Auerbach J.A."/>
            <person name="Kautto E."/>
            <person name="Blachly J.S."/>
        </authorList>
    </citation>
    <scope>NUCLEOTIDE SEQUENCE [LARGE SCALE GENOMIC DNA]</scope>
    <source>
        <strain evidence="6">B95-8</strain>
        <tissue evidence="6">Cell line</tissue>
    </source>
</reference>
<keyword evidence="7" id="KW-1185">Reference proteome</keyword>